<proteinExistence type="inferred from homology"/>
<dbReference type="GeneID" id="115812298"/>
<reference evidence="16" key="1">
    <citation type="submission" date="2025-08" db="UniProtKB">
        <authorList>
            <consortium name="RefSeq"/>
        </authorList>
    </citation>
    <scope>IDENTIFICATION</scope>
</reference>
<evidence type="ECO:0000256" key="9">
    <source>
        <dbReference type="ARBA" id="ARBA00023136"/>
    </source>
</evidence>
<evidence type="ECO:0000256" key="2">
    <source>
        <dbReference type="ARBA" id="ARBA00010310"/>
    </source>
</evidence>
<protein>
    <recommendedName>
        <fullName evidence="11">Acyl-CoA-binding domain-containing protein 5</fullName>
    </recommendedName>
</protein>
<dbReference type="Proteomes" id="UP000504632">
    <property type="component" value="Chromosome 5"/>
</dbReference>
<evidence type="ECO:0000256" key="1">
    <source>
        <dbReference type="ARBA" id="ARBA00004167"/>
    </source>
</evidence>
<dbReference type="OrthoDB" id="71307at2759"/>
<evidence type="ECO:0000256" key="6">
    <source>
        <dbReference type="ARBA" id="ARBA00023006"/>
    </source>
</evidence>
<dbReference type="PROSITE" id="PS00880">
    <property type="entry name" value="ACB_1"/>
    <property type="match status" value="1"/>
</dbReference>
<evidence type="ECO:0000256" key="4">
    <source>
        <dbReference type="ARBA" id="ARBA00022692"/>
    </source>
</evidence>
<feature type="region of interest" description="Disordered" evidence="12">
    <location>
        <begin position="240"/>
        <end position="369"/>
    </location>
</feature>
<evidence type="ECO:0000313" key="15">
    <source>
        <dbReference type="Proteomes" id="UP000504632"/>
    </source>
</evidence>
<keyword evidence="9 13" id="KW-0472">Membrane</keyword>
<feature type="compositionally biased region" description="Acidic residues" evidence="12">
    <location>
        <begin position="155"/>
        <end position="176"/>
    </location>
</feature>
<dbReference type="CTD" id="100004736"/>
<comment type="subcellular location">
    <subcellularLocation>
        <location evidence="1">Membrane</location>
        <topology evidence="1">Single-pass membrane protein</topology>
    </subcellularLocation>
</comment>
<dbReference type="InParanoid" id="A0A6J2VFD5"/>
<gene>
    <name evidence="16" type="primary">acbd5b</name>
</gene>
<evidence type="ECO:0000259" key="14">
    <source>
        <dbReference type="Pfam" id="PF00887"/>
    </source>
</evidence>
<dbReference type="SUPFAM" id="SSF47027">
    <property type="entry name" value="Acyl-CoA binding protein"/>
    <property type="match status" value="1"/>
</dbReference>
<dbReference type="GO" id="GO:0006631">
    <property type="term" value="P:fatty acid metabolic process"/>
    <property type="evidence" value="ECO:0007669"/>
    <property type="project" value="TreeGrafter"/>
</dbReference>
<keyword evidence="6" id="KW-0072">Autophagy</keyword>
<evidence type="ECO:0000256" key="5">
    <source>
        <dbReference type="ARBA" id="ARBA00022989"/>
    </source>
</evidence>
<dbReference type="GO" id="GO:0005777">
    <property type="term" value="C:peroxisome"/>
    <property type="evidence" value="ECO:0007669"/>
    <property type="project" value="TreeGrafter"/>
</dbReference>
<dbReference type="GO" id="GO:0000425">
    <property type="term" value="P:pexophagy"/>
    <property type="evidence" value="ECO:0007669"/>
    <property type="project" value="InterPro"/>
</dbReference>
<evidence type="ECO:0000256" key="3">
    <source>
        <dbReference type="ARBA" id="ARBA00022448"/>
    </source>
</evidence>
<dbReference type="RefSeq" id="XP_030630642.1">
    <property type="nucleotide sequence ID" value="XM_030774782.1"/>
</dbReference>
<dbReference type="FunFam" id="1.20.80.10:FF:000010">
    <property type="entry name" value="Acyl-CoA-binding domain-containing protein 5"/>
    <property type="match status" value="1"/>
</dbReference>
<feature type="compositionally biased region" description="Basic and acidic residues" evidence="12">
    <location>
        <begin position="143"/>
        <end position="154"/>
    </location>
</feature>
<keyword evidence="4 13" id="KW-0812">Transmembrane</keyword>
<feature type="compositionally biased region" description="Polar residues" evidence="12">
    <location>
        <begin position="131"/>
        <end position="142"/>
    </location>
</feature>
<dbReference type="InterPro" id="IPR035984">
    <property type="entry name" value="Acyl-CoA-binding_sf"/>
</dbReference>
<feature type="transmembrane region" description="Helical" evidence="13">
    <location>
        <begin position="432"/>
        <end position="454"/>
    </location>
</feature>
<feature type="compositionally biased region" description="Polar residues" evidence="12">
    <location>
        <begin position="202"/>
        <end position="222"/>
    </location>
</feature>
<dbReference type="Gene3D" id="1.20.80.10">
    <property type="match status" value="1"/>
</dbReference>
<dbReference type="PANTHER" id="PTHR23310:SF6">
    <property type="entry name" value="ACYL-COA-BINDING DOMAIN-CONTAINING PROTEIN 5"/>
    <property type="match status" value="1"/>
</dbReference>
<dbReference type="PRINTS" id="PR00689">
    <property type="entry name" value="ACOABINDINGP"/>
</dbReference>
<keyword evidence="8 11" id="KW-0446">Lipid-binding</keyword>
<evidence type="ECO:0000256" key="13">
    <source>
        <dbReference type="SAM" id="Phobius"/>
    </source>
</evidence>
<evidence type="ECO:0000256" key="8">
    <source>
        <dbReference type="ARBA" id="ARBA00023121"/>
    </source>
</evidence>
<feature type="compositionally biased region" description="Basic and acidic residues" evidence="12">
    <location>
        <begin position="189"/>
        <end position="198"/>
    </location>
</feature>
<feature type="compositionally biased region" description="Polar residues" evidence="12">
    <location>
        <begin position="291"/>
        <end position="301"/>
    </location>
</feature>
<keyword evidence="15" id="KW-1185">Reference proteome</keyword>
<feature type="domain" description="ACB" evidence="14">
    <location>
        <begin position="9"/>
        <end position="87"/>
    </location>
</feature>
<feature type="region of interest" description="Disordered" evidence="12">
    <location>
        <begin position="131"/>
        <end position="224"/>
    </location>
</feature>
<evidence type="ECO:0000256" key="12">
    <source>
        <dbReference type="SAM" id="MobiDB-lite"/>
    </source>
</evidence>
<sequence length="471" mass="51906">MANDKSIHEKRFEAAVKIMKSLPEDGPFQPSDNMLNMFYGYYKQATAGPCDAPKPGFWDSTGQAKWEAWKALGDMPKEKAMMEYVQEIQLILETIPLTEDVADLLEALGSFYEVVEDDEINGEVEFHSAVAETTLSRPMTNTKADDNDGKASKEGDDEEEDESESFEGDVTEDDTGMEMADSVDTPVDLTRHRVEDCFLRGGTQTPSSVSSLTTATHSSLNSQEEEEELAFIRDGSSLHNDESEAATVLNPEAAPAEEEPMAPPLKEEVKTGSEVPRVCLAESKAARANGPDSQGENSVSECESLDGTLQGHIPLPPGLGTVRPDRISSRTGRVSKSESTDPVTQSDLLGCCGNSPRQETTGDVGGGTLRQQDVNTRVSMALLQLQEDMQNVLDRLNSLEALTSTQHGLLTLRHDNYPSFAKKMLSWWPFELSPITVTLAVVWPFVTHWLAWLYRQRRQRCIVLGEIISLL</sequence>
<evidence type="ECO:0000256" key="11">
    <source>
        <dbReference type="PIRNR" id="PIRNR002412"/>
    </source>
</evidence>
<evidence type="ECO:0000256" key="10">
    <source>
        <dbReference type="ARBA" id="ARBA00025481"/>
    </source>
</evidence>
<accession>A0A6J2VFD5</accession>
<dbReference type="GO" id="GO:0000062">
    <property type="term" value="F:fatty-acyl-CoA binding"/>
    <property type="evidence" value="ECO:0007669"/>
    <property type="project" value="InterPro"/>
</dbReference>
<keyword evidence="5 13" id="KW-1133">Transmembrane helix</keyword>
<comment type="similarity">
    <text evidence="2">Belongs to the ATG37 family.</text>
</comment>
<evidence type="ECO:0000256" key="7">
    <source>
        <dbReference type="ARBA" id="ARBA00023054"/>
    </source>
</evidence>
<dbReference type="InterPro" id="IPR000582">
    <property type="entry name" value="Acyl-CoA-binding_protein"/>
</dbReference>
<dbReference type="InterPro" id="IPR022408">
    <property type="entry name" value="Acyl-CoA-binding_prot_CS"/>
</dbReference>
<keyword evidence="3 11" id="KW-0813">Transport</keyword>
<dbReference type="AlphaFoldDB" id="A0A6J2VFD5"/>
<dbReference type="Pfam" id="PF00887">
    <property type="entry name" value="ACBP"/>
    <property type="match status" value="1"/>
</dbReference>
<evidence type="ECO:0000313" key="16">
    <source>
        <dbReference type="RefSeq" id="XP_030630642.1"/>
    </source>
</evidence>
<organism evidence="15 16">
    <name type="scientific">Chanos chanos</name>
    <name type="common">Milkfish</name>
    <name type="synonym">Mugil chanos</name>
    <dbReference type="NCBI Taxonomy" id="29144"/>
    <lineage>
        <taxon>Eukaryota</taxon>
        <taxon>Metazoa</taxon>
        <taxon>Chordata</taxon>
        <taxon>Craniata</taxon>
        <taxon>Vertebrata</taxon>
        <taxon>Euteleostomi</taxon>
        <taxon>Actinopterygii</taxon>
        <taxon>Neopterygii</taxon>
        <taxon>Teleostei</taxon>
        <taxon>Ostariophysi</taxon>
        <taxon>Gonorynchiformes</taxon>
        <taxon>Chanidae</taxon>
        <taxon>Chanos</taxon>
    </lineage>
</organism>
<comment type="function">
    <text evidence="10">Acyl-CoA binding protein which acts as the peroxisome receptor for pexophagy but is dispensable for aggrephagy and nonselective autophagy. Binds medium- and long-chain acyl-CoA esters.</text>
</comment>
<keyword evidence="7" id="KW-0175">Coiled coil</keyword>
<name>A0A6J2VFD5_CHACN</name>
<dbReference type="InterPro" id="IPR014352">
    <property type="entry name" value="FERM/acyl-CoA-bd_prot_sf"/>
</dbReference>
<dbReference type="InterPro" id="IPR016347">
    <property type="entry name" value="ACBD5"/>
</dbReference>
<dbReference type="PIRSF" id="PIRSF002412">
    <property type="entry name" value="MA_DBI"/>
    <property type="match status" value="1"/>
</dbReference>
<dbReference type="PANTHER" id="PTHR23310">
    <property type="entry name" value="ACYL-COA-BINDING PROTEIN, ACBP"/>
    <property type="match status" value="1"/>
</dbReference>
<dbReference type="GO" id="GO:0016020">
    <property type="term" value="C:membrane"/>
    <property type="evidence" value="ECO:0007669"/>
    <property type="project" value="UniProtKB-SubCell"/>
</dbReference>